<accession>A0A084G4E7</accession>
<dbReference type="InterPro" id="IPR000719">
    <property type="entry name" value="Prot_kinase_dom"/>
</dbReference>
<reference evidence="3 4" key="1">
    <citation type="journal article" date="2014" name="Genome Announc.">
        <title>Draft genome sequence of the pathogenic fungus Scedosporium apiospermum.</title>
        <authorList>
            <person name="Vandeputte P."/>
            <person name="Ghamrawi S."/>
            <person name="Rechenmann M."/>
            <person name="Iltis A."/>
            <person name="Giraud S."/>
            <person name="Fleury M."/>
            <person name="Thornton C."/>
            <person name="Delhaes L."/>
            <person name="Meyer W."/>
            <person name="Papon N."/>
            <person name="Bouchara J.P."/>
        </authorList>
    </citation>
    <scope>NUCLEOTIDE SEQUENCE [LARGE SCALE GENOMIC DNA]</scope>
    <source>
        <strain evidence="3 4">IHEM 14462</strain>
    </source>
</reference>
<dbReference type="Pfam" id="PF00069">
    <property type="entry name" value="Pkinase"/>
    <property type="match status" value="1"/>
</dbReference>
<gene>
    <name evidence="3" type="ORF">SAPIO_CDS6284</name>
</gene>
<dbReference type="EMBL" id="JOWA01000101">
    <property type="protein sequence ID" value="KEZ42209.1"/>
    <property type="molecule type" value="Genomic_DNA"/>
</dbReference>
<dbReference type="PANTHER" id="PTHR24359">
    <property type="entry name" value="SERINE/THREONINE-PROTEIN KINASE SBK1"/>
    <property type="match status" value="1"/>
</dbReference>
<organism evidence="3 4">
    <name type="scientific">Pseudallescheria apiosperma</name>
    <name type="common">Scedosporium apiospermum</name>
    <dbReference type="NCBI Taxonomy" id="563466"/>
    <lineage>
        <taxon>Eukaryota</taxon>
        <taxon>Fungi</taxon>
        <taxon>Dikarya</taxon>
        <taxon>Ascomycota</taxon>
        <taxon>Pezizomycotina</taxon>
        <taxon>Sordariomycetes</taxon>
        <taxon>Hypocreomycetidae</taxon>
        <taxon>Microascales</taxon>
        <taxon>Microascaceae</taxon>
        <taxon>Scedosporium</taxon>
    </lineage>
</organism>
<feature type="compositionally biased region" description="Basic and acidic residues" evidence="1">
    <location>
        <begin position="541"/>
        <end position="553"/>
    </location>
</feature>
<evidence type="ECO:0000259" key="2">
    <source>
        <dbReference type="PROSITE" id="PS50011"/>
    </source>
</evidence>
<sequence>MSQKPWTAGYYCPEFFYFIKARKRNGVNGIGEKVHYTRRSDPEEFWQVRKIREVLQSANPPIETDADRIRSDFLPIFSVLVYIREVSTIEWFLKEEIFGSRLPLSENYQVEKGCMMTEEVLAKFIKEQWLFCPLSLRRDYDIQWSGKPYKRDLQDRQVIPIPGWPDPLPSHDRGKGIYIVDWPEKLDGGCSDSGPTKVVFKVFDIEARSRGEKEATIFHNLQDAKPHPNIVLPYGSFIQRGRYYIALEYANEGNLLDYFNKGPSFPDQRSLENFLEQHFALYSALQRVHRDIKPSNILVFRQPDGGLILKLSDFECASTSPPKGAGHRTYSSDDGNRTYIAPERAAFGSIDKGARQAQSTRWQTFELGAVISESFIWAAFGNRGREQYRADRNREIAERKPEADRAGCGYMFHDGIEVLECVSYWHRSAAGELGRSNHVCHAVRRVLENHVLVPKRDRLKPPMKVNDEFQGFMDRARQGGELPGSYSQVFRPRPSRSQESANLIHSNWGSAIIPPIDHGGSEAVNYHPISPNLLRNASGRSRGETEHTRRQEESDQPLPFRAACDPSVVHWNHQPLHLTCEPKSPRMNSYFQSPQMMTSRRQSESTSEMLYDGFGGPLTPEPVSQSYYTPPQGPRIAGCGSFNGTMPGFDGRLYAHHSQEQPAHIWGTNRFSPARPPNPAPQLTGQPRSAPSHTQPHVSGQLRGQLPSALLHTQHQRDRHMPPQRNRVTGSPSYRFSTQRQPTQNNIPLDMAVEDIYMGMRKPTIEAPPVPQDVQKDLGNVALSRLAKSTDQDGAEAHLTSNPPEQIEPPWWNLWKRFEIWKKSG</sequence>
<dbReference type="VEuPathDB" id="FungiDB:SAPIO_CDS6284"/>
<feature type="region of interest" description="Disordered" evidence="1">
    <location>
        <begin position="667"/>
        <end position="741"/>
    </location>
</feature>
<dbReference type="SUPFAM" id="SSF56112">
    <property type="entry name" value="Protein kinase-like (PK-like)"/>
    <property type="match status" value="1"/>
</dbReference>
<dbReference type="InterPro" id="IPR011009">
    <property type="entry name" value="Kinase-like_dom_sf"/>
</dbReference>
<dbReference type="GO" id="GO:0004674">
    <property type="term" value="F:protein serine/threonine kinase activity"/>
    <property type="evidence" value="ECO:0007669"/>
    <property type="project" value="TreeGrafter"/>
</dbReference>
<dbReference type="HOGENOM" id="CLU_343287_0_0_1"/>
<dbReference type="PANTHER" id="PTHR24359:SF1">
    <property type="entry name" value="INHIBITOR OF NUCLEAR FACTOR KAPPA-B KINASE EPSILON SUBUNIT HOMOLOG 1-RELATED"/>
    <property type="match status" value="1"/>
</dbReference>
<dbReference type="AlphaFoldDB" id="A0A084G4E7"/>
<evidence type="ECO:0000313" key="4">
    <source>
        <dbReference type="Proteomes" id="UP000028545"/>
    </source>
</evidence>
<feature type="domain" description="Protein kinase" evidence="2">
    <location>
        <begin position="167"/>
        <end position="473"/>
    </location>
</feature>
<dbReference type="OrthoDB" id="5396681at2759"/>
<feature type="region of interest" description="Disordered" evidence="1">
    <location>
        <begin position="530"/>
        <end position="559"/>
    </location>
</feature>
<dbReference type="KEGG" id="sapo:SAPIO_CDS6284"/>
<dbReference type="GO" id="GO:0005524">
    <property type="term" value="F:ATP binding"/>
    <property type="evidence" value="ECO:0007669"/>
    <property type="project" value="InterPro"/>
</dbReference>
<keyword evidence="4" id="KW-1185">Reference proteome</keyword>
<feature type="compositionally biased region" description="Polar residues" evidence="1">
    <location>
        <begin position="681"/>
        <end position="698"/>
    </location>
</feature>
<protein>
    <recommendedName>
        <fullName evidence="2">Protein kinase domain-containing protein</fullName>
    </recommendedName>
</protein>
<dbReference type="GeneID" id="27725356"/>
<feature type="compositionally biased region" description="Polar residues" evidence="1">
    <location>
        <begin position="726"/>
        <end position="741"/>
    </location>
</feature>
<evidence type="ECO:0000256" key="1">
    <source>
        <dbReference type="SAM" id="MobiDB-lite"/>
    </source>
</evidence>
<dbReference type="PROSITE" id="PS50011">
    <property type="entry name" value="PROTEIN_KINASE_DOM"/>
    <property type="match status" value="1"/>
</dbReference>
<evidence type="ECO:0000313" key="3">
    <source>
        <dbReference type="EMBL" id="KEZ42209.1"/>
    </source>
</evidence>
<proteinExistence type="predicted"/>
<dbReference type="SMART" id="SM00220">
    <property type="entry name" value="S_TKc"/>
    <property type="match status" value="1"/>
</dbReference>
<name>A0A084G4E7_PSEDA</name>
<comment type="caution">
    <text evidence="3">The sequence shown here is derived from an EMBL/GenBank/DDBJ whole genome shotgun (WGS) entry which is preliminary data.</text>
</comment>
<dbReference type="Proteomes" id="UP000028545">
    <property type="component" value="Unassembled WGS sequence"/>
</dbReference>
<dbReference type="RefSeq" id="XP_016642008.1">
    <property type="nucleotide sequence ID" value="XM_016788427.1"/>
</dbReference>
<dbReference type="Gene3D" id="1.10.510.10">
    <property type="entry name" value="Transferase(Phosphotransferase) domain 1"/>
    <property type="match status" value="1"/>
</dbReference>